<reference evidence="1 2" key="1">
    <citation type="submission" date="2020-07" db="EMBL/GenBank/DDBJ databases">
        <title>Comparative genomics of pyrophilous fungi reveals a link between fire events and developmental genes.</title>
        <authorList>
            <consortium name="DOE Joint Genome Institute"/>
            <person name="Steindorff A.S."/>
            <person name="Carver A."/>
            <person name="Calhoun S."/>
            <person name="Stillman K."/>
            <person name="Liu H."/>
            <person name="Lipzen A."/>
            <person name="Pangilinan J."/>
            <person name="Labutti K."/>
            <person name="Bruns T.D."/>
            <person name="Grigoriev I.V."/>
        </authorList>
    </citation>
    <scope>NUCLEOTIDE SEQUENCE [LARGE SCALE GENOMIC DNA]</scope>
    <source>
        <strain evidence="1 2">CBS 144469</strain>
    </source>
</reference>
<dbReference type="EMBL" id="JACGCI010000272">
    <property type="protein sequence ID" value="KAF6741243.1"/>
    <property type="molecule type" value="Genomic_DNA"/>
</dbReference>
<keyword evidence="2" id="KW-1185">Reference proteome</keyword>
<name>A0A8H6LRP0_9AGAR</name>
<evidence type="ECO:0000313" key="1">
    <source>
        <dbReference type="EMBL" id="KAF6741243.1"/>
    </source>
</evidence>
<dbReference type="AlphaFoldDB" id="A0A8H6LRP0"/>
<protein>
    <submittedName>
        <fullName evidence="1">Uncharacterized protein</fullName>
    </submittedName>
</protein>
<comment type="caution">
    <text evidence="1">The sequence shown here is derived from an EMBL/GenBank/DDBJ whole genome shotgun (WGS) entry which is preliminary data.</text>
</comment>
<evidence type="ECO:0000313" key="2">
    <source>
        <dbReference type="Proteomes" id="UP000521943"/>
    </source>
</evidence>
<proteinExistence type="predicted"/>
<sequence length="115" mass="11980">MPVTGRSDLAFSAAAHECSSHPNTATTAHADAHPMLCFVLTNASVAALSPAHLVPNHAGSPFPASTLPRSDHFTVHVANSFAYTILPVSAFNPCPKLPVTIVAVTFTRCCPVDST</sequence>
<accession>A0A8H6LRP0</accession>
<dbReference type="Proteomes" id="UP000521943">
    <property type="component" value="Unassembled WGS sequence"/>
</dbReference>
<organism evidence="1 2">
    <name type="scientific">Ephemerocybe angulata</name>
    <dbReference type="NCBI Taxonomy" id="980116"/>
    <lineage>
        <taxon>Eukaryota</taxon>
        <taxon>Fungi</taxon>
        <taxon>Dikarya</taxon>
        <taxon>Basidiomycota</taxon>
        <taxon>Agaricomycotina</taxon>
        <taxon>Agaricomycetes</taxon>
        <taxon>Agaricomycetidae</taxon>
        <taxon>Agaricales</taxon>
        <taxon>Agaricineae</taxon>
        <taxon>Psathyrellaceae</taxon>
        <taxon>Ephemerocybe</taxon>
    </lineage>
</organism>
<gene>
    <name evidence="1" type="ORF">DFP72DRAFT_1084603</name>
</gene>